<feature type="region of interest" description="Disordered" evidence="1">
    <location>
        <begin position="305"/>
        <end position="346"/>
    </location>
</feature>
<feature type="region of interest" description="Disordered" evidence="1">
    <location>
        <begin position="150"/>
        <end position="178"/>
    </location>
</feature>
<name>A0A8B8CKC6_CRAVI</name>
<dbReference type="GeneID" id="111119925"/>
<evidence type="ECO:0000256" key="1">
    <source>
        <dbReference type="SAM" id="MobiDB-lite"/>
    </source>
</evidence>
<evidence type="ECO:0000313" key="4">
    <source>
        <dbReference type="RefSeq" id="XP_022316210.1"/>
    </source>
</evidence>
<dbReference type="AlphaFoldDB" id="A0A8B8CKC6"/>
<protein>
    <submittedName>
        <fullName evidence="4">Uncharacterized protein LOC111119925 isoform X1</fullName>
    </submittedName>
</protein>
<dbReference type="Proteomes" id="UP000694844">
    <property type="component" value="Chromosome 2"/>
</dbReference>
<dbReference type="KEGG" id="cvn:111119925"/>
<keyword evidence="2" id="KW-1133">Transmembrane helix</keyword>
<feature type="region of interest" description="Disordered" evidence="1">
    <location>
        <begin position="76"/>
        <end position="132"/>
    </location>
</feature>
<accession>A0A8B8CKC6</accession>
<evidence type="ECO:0000313" key="3">
    <source>
        <dbReference type="Proteomes" id="UP000694844"/>
    </source>
</evidence>
<sequence length="346" mass="38815">MGFLLHDDQGKTGDEGFMAGGLGRTETIALSSTLGVVLFFVLLGVASFCYRKYDILKRTKRGSSSESGKKLVYVQQEKPSTVQSGPPSHSGLQRILRGSRPPHKPVLRNPPPKPAPHVSTRRLRPPREVQIHNSYPGGVRVVRFGQDQTKPTLVYRPGPPRPTYTQNPHPNTVPHLRLGDYRPKVVNGYFSPYNIRNMMEDSSRNTDTSLNSSGSRFTWFPAEPEKVQFIQLDEKGTQTKSEKRRHRVTRNSATSTSGLKSPDPPHTKCLRWNTDLPNSHTTQYIETDGQFVIVDYIDPDNIKHGELPLSTSTPRNNSGETTDSNHNLLPRQRKPHEGSLEKIPIS</sequence>
<feature type="region of interest" description="Disordered" evidence="1">
    <location>
        <begin position="235"/>
        <end position="266"/>
    </location>
</feature>
<dbReference type="OrthoDB" id="6135842at2759"/>
<keyword evidence="2" id="KW-0472">Membrane</keyword>
<reference evidence="4" key="1">
    <citation type="submission" date="2025-08" db="UniProtKB">
        <authorList>
            <consortium name="RefSeq"/>
        </authorList>
    </citation>
    <scope>IDENTIFICATION</scope>
    <source>
        <tissue evidence="4">Whole sample</tissue>
    </source>
</reference>
<feature type="transmembrane region" description="Helical" evidence="2">
    <location>
        <begin position="28"/>
        <end position="50"/>
    </location>
</feature>
<proteinExistence type="predicted"/>
<gene>
    <name evidence="4" type="primary">LOC111119925</name>
</gene>
<feature type="compositionally biased region" description="Polar residues" evidence="1">
    <location>
        <begin position="309"/>
        <end position="327"/>
    </location>
</feature>
<keyword evidence="2" id="KW-0812">Transmembrane</keyword>
<organism evidence="3 4">
    <name type="scientific">Crassostrea virginica</name>
    <name type="common">Eastern oyster</name>
    <dbReference type="NCBI Taxonomy" id="6565"/>
    <lineage>
        <taxon>Eukaryota</taxon>
        <taxon>Metazoa</taxon>
        <taxon>Spiralia</taxon>
        <taxon>Lophotrochozoa</taxon>
        <taxon>Mollusca</taxon>
        <taxon>Bivalvia</taxon>
        <taxon>Autobranchia</taxon>
        <taxon>Pteriomorphia</taxon>
        <taxon>Ostreida</taxon>
        <taxon>Ostreoidea</taxon>
        <taxon>Ostreidae</taxon>
        <taxon>Crassostrea</taxon>
    </lineage>
</organism>
<keyword evidence="3" id="KW-1185">Reference proteome</keyword>
<dbReference type="RefSeq" id="XP_022316210.1">
    <property type="nucleotide sequence ID" value="XM_022460502.1"/>
</dbReference>
<feature type="compositionally biased region" description="Polar residues" evidence="1">
    <location>
        <begin position="250"/>
        <end position="259"/>
    </location>
</feature>
<evidence type="ECO:0000256" key="2">
    <source>
        <dbReference type="SAM" id="Phobius"/>
    </source>
</evidence>
<feature type="compositionally biased region" description="Polar residues" evidence="1">
    <location>
        <begin position="77"/>
        <end position="91"/>
    </location>
</feature>